<evidence type="ECO:0000256" key="9">
    <source>
        <dbReference type="ARBA" id="ARBA00022840"/>
    </source>
</evidence>
<feature type="transmembrane region" description="Helical" evidence="17">
    <location>
        <begin position="127"/>
        <end position="145"/>
    </location>
</feature>
<dbReference type="Proteomes" id="UP000265140">
    <property type="component" value="Chromosome 11"/>
</dbReference>
<evidence type="ECO:0000313" key="20">
    <source>
        <dbReference type="Proteomes" id="UP000265140"/>
    </source>
</evidence>
<evidence type="ECO:0000256" key="12">
    <source>
        <dbReference type="ARBA" id="ARBA00022998"/>
    </source>
</evidence>
<feature type="compositionally biased region" description="Polar residues" evidence="16">
    <location>
        <begin position="1"/>
        <end position="20"/>
    </location>
</feature>
<dbReference type="GeneTree" id="ENSGT00940000155577"/>
<keyword evidence="10" id="KW-0460">Magnesium</keyword>
<reference evidence="19" key="2">
    <citation type="submission" date="2020-02" db="EMBL/GenBank/DDBJ databases">
        <title>Esox lucius (northern pike) genome, fEsoLuc1, primary haplotype.</title>
        <authorList>
            <person name="Myers G."/>
            <person name="Karagic N."/>
            <person name="Meyer A."/>
            <person name="Pippel M."/>
            <person name="Reichard M."/>
            <person name="Winkler S."/>
            <person name="Tracey A."/>
            <person name="Sims Y."/>
            <person name="Howe K."/>
            <person name="Rhie A."/>
            <person name="Formenti G."/>
            <person name="Durbin R."/>
            <person name="Fedrigo O."/>
            <person name="Jarvis E.D."/>
        </authorList>
    </citation>
    <scope>NUCLEOTIDE SEQUENCE [LARGE SCALE GENOMIC DNA]</scope>
</reference>
<evidence type="ECO:0000256" key="11">
    <source>
        <dbReference type="ARBA" id="ARBA00022989"/>
    </source>
</evidence>
<feature type="compositionally biased region" description="Polar residues" evidence="16">
    <location>
        <begin position="399"/>
        <end position="410"/>
    </location>
</feature>
<dbReference type="GO" id="GO:0007189">
    <property type="term" value="P:adenylate cyclase-activating G protein-coupled receptor signaling pathway"/>
    <property type="evidence" value="ECO:0007669"/>
    <property type="project" value="TreeGrafter"/>
</dbReference>
<evidence type="ECO:0000259" key="18">
    <source>
        <dbReference type="PROSITE" id="PS50125"/>
    </source>
</evidence>
<reference evidence="19" key="3">
    <citation type="submission" date="2025-08" db="UniProtKB">
        <authorList>
            <consortium name="Ensembl"/>
        </authorList>
    </citation>
    <scope>IDENTIFICATION</scope>
</reference>
<feature type="transmembrane region" description="Helical" evidence="17">
    <location>
        <begin position="188"/>
        <end position="205"/>
    </location>
</feature>
<protein>
    <recommendedName>
        <fullName evidence="5">adenylate cyclase</fullName>
        <ecNumber evidence="5">4.6.1.1</ecNumber>
    </recommendedName>
</protein>
<dbReference type="InterPro" id="IPR029787">
    <property type="entry name" value="Nucleotide_cyclase"/>
</dbReference>
<dbReference type="Ensembl" id="ENSELUT00000024894.3">
    <property type="protein sequence ID" value="ENSELUP00000036354.2"/>
    <property type="gene ID" value="ENSELUG00000015643.3"/>
</dbReference>
<keyword evidence="6 17" id="KW-0812">Transmembrane</keyword>
<evidence type="ECO:0000256" key="6">
    <source>
        <dbReference type="ARBA" id="ARBA00022692"/>
    </source>
</evidence>
<name>A0A3P9A6I7_ESOLU</name>
<accession>A0A3P9A6I7</accession>
<feature type="region of interest" description="Disordered" evidence="16">
    <location>
        <begin position="393"/>
        <end position="426"/>
    </location>
</feature>
<feature type="region of interest" description="Disordered" evidence="16">
    <location>
        <begin position="702"/>
        <end position="740"/>
    </location>
</feature>
<feature type="region of interest" description="Disordered" evidence="16">
    <location>
        <begin position="1381"/>
        <end position="1429"/>
    </location>
</feature>
<dbReference type="InterPro" id="IPR018297">
    <property type="entry name" value="A/G_cyclase_CS"/>
</dbReference>
<feature type="compositionally biased region" description="Polar residues" evidence="16">
    <location>
        <begin position="713"/>
        <end position="726"/>
    </location>
</feature>
<comment type="cofactor">
    <cofactor evidence="2">
        <name>Mn(2+)</name>
        <dbReference type="ChEBI" id="CHEBI:29035"/>
    </cofactor>
</comment>
<dbReference type="GO" id="GO:0004016">
    <property type="term" value="F:adenylate cyclase activity"/>
    <property type="evidence" value="ECO:0007669"/>
    <property type="project" value="UniProtKB-EC"/>
</dbReference>
<keyword evidence="8" id="KW-0547">Nucleotide-binding</keyword>
<feature type="transmembrane region" description="Helical" evidence="17">
    <location>
        <begin position="321"/>
        <end position="342"/>
    </location>
</feature>
<dbReference type="SUPFAM" id="SSF55073">
    <property type="entry name" value="Nucleotide cyclase"/>
    <property type="match status" value="2"/>
</dbReference>
<evidence type="ECO:0000256" key="17">
    <source>
        <dbReference type="SAM" id="Phobius"/>
    </source>
</evidence>
<dbReference type="GO" id="GO:0005524">
    <property type="term" value="F:ATP binding"/>
    <property type="evidence" value="ECO:0007669"/>
    <property type="project" value="UniProtKB-KW"/>
</dbReference>
<reference evidence="19" key="4">
    <citation type="submission" date="2025-09" db="UniProtKB">
        <authorList>
            <consortium name="Ensembl"/>
        </authorList>
    </citation>
    <scope>IDENTIFICATION</scope>
</reference>
<organism evidence="19 20">
    <name type="scientific">Esox lucius</name>
    <name type="common">Northern pike</name>
    <dbReference type="NCBI Taxonomy" id="8010"/>
    <lineage>
        <taxon>Eukaryota</taxon>
        <taxon>Metazoa</taxon>
        <taxon>Chordata</taxon>
        <taxon>Craniata</taxon>
        <taxon>Vertebrata</taxon>
        <taxon>Euteleostomi</taxon>
        <taxon>Actinopterygii</taxon>
        <taxon>Neopterygii</taxon>
        <taxon>Teleostei</taxon>
        <taxon>Protacanthopterygii</taxon>
        <taxon>Esociformes</taxon>
        <taxon>Esocidae</taxon>
        <taxon>Esox</taxon>
    </lineage>
</organism>
<keyword evidence="7" id="KW-0479">Metal-binding</keyword>
<evidence type="ECO:0000256" key="13">
    <source>
        <dbReference type="ARBA" id="ARBA00023136"/>
    </source>
</evidence>
<evidence type="ECO:0000256" key="16">
    <source>
        <dbReference type="SAM" id="MobiDB-lite"/>
    </source>
</evidence>
<comment type="subcellular location">
    <subcellularLocation>
        <location evidence="4">Membrane</location>
        <topology evidence="4">Multi-pass membrane protein</topology>
    </subcellularLocation>
</comment>
<dbReference type="STRING" id="8010.ENSELUP00000036354"/>
<feature type="domain" description="Guanylate cyclase" evidence="18">
    <location>
        <begin position="447"/>
        <end position="574"/>
    </location>
</feature>
<feature type="transmembrane region" description="Helical" evidence="17">
    <location>
        <begin position="889"/>
        <end position="913"/>
    </location>
</feature>
<dbReference type="GO" id="GO:0006171">
    <property type="term" value="P:cAMP biosynthetic process"/>
    <property type="evidence" value="ECO:0007669"/>
    <property type="project" value="UniProtKB-KW"/>
</dbReference>
<evidence type="ECO:0000256" key="1">
    <source>
        <dbReference type="ARBA" id="ARBA00001593"/>
    </source>
</evidence>
<keyword evidence="14 15" id="KW-0456">Lyase</keyword>
<feature type="transmembrane region" description="Helical" evidence="17">
    <location>
        <begin position="157"/>
        <end position="176"/>
    </location>
</feature>
<dbReference type="PROSITE" id="PS00452">
    <property type="entry name" value="GUANYLATE_CYCLASE_1"/>
    <property type="match status" value="2"/>
</dbReference>
<evidence type="ECO:0000256" key="2">
    <source>
        <dbReference type="ARBA" id="ARBA00001936"/>
    </source>
</evidence>
<gene>
    <name evidence="19" type="primary">ADCY9</name>
</gene>
<feature type="transmembrane region" description="Helical" evidence="17">
    <location>
        <begin position="1048"/>
        <end position="1067"/>
    </location>
</feature>
<keyword evidence="12" id="KW-0115">cAMP biosynthesis</keyword>
<dbReference type="InterPro" id="IPR001054">
    <property type="entry name" value="A/G_cyclase"/>
</dbReference>
<dbReference type="GO" id="GO:0046872">
    <property type="term" value="F:metal ion binding"/>
    <property type="evidence" value="ECO:0007669"/>
    <property type="project" value="UniProtKB-KW"/>
</dbReference>
<feature type="domain" description="Guanylate cyclase" evidence="18">
    <location>
        <begin position="1129"/>
        <end position="1269"/>
    </location>
</feature>
<feature type="transmembrane region" description="Helical" evidence="17">
    <location>
        <begin position="934"/>
        <end position="953"/>
    </location>
</feature>
<dbReference type="Bgee" id="ENSELUG00000015643">
    <property type="expression patterns" value="Expressed in testis and 11 other cell types or tissues"/>
</dbReference>
<dbReference type="FunFam" id="3.30.70.1230:FF:000008">
    <property type="entry name" value="Adenylate cyclase type 9"/>
    <property type="match status" value="1"/>
</dbReference>
<comment type="catalytic activity">
    <reaction evidence="1">
        <text>ATP = 3',5'-cyclic AMP + diphosphate</text>
        <dbReference type="Rhea" id="RHEA:15389"/>
        <dbReference type="ChEBI" id="CHEBI:30616"/>
        <dbReference type="ChEBI" id="CHEBI:33019"/>
        <dbReference type="ChEBI" id="CHEBI:58165"/>
        <dbReference type="EC" id="4.6.1.1"/>
    </reaction>
</comment>
<reference evidence="20" key="1">
    <citation type="journal article" date="2014" name="PLoS ONE">
        <title>The genome and linkage map of the northern pike (Esox lucius): conserved synteny revealed between the salmonid sister group and the Neoteleostei.</title>
        <authorList>
            <person name="Rondeau E.B."/>
            <person name="Minkley D.R."/>
            <person name="Leong J.S."/>
            <person name="Messmer A.M."/>
            <person name="Jantzen J.R."/>
            <person name="von Schalburg K.R."/>
            <person name="Lemon C."/>
            <person name="Bird N.H."/>
            <person name="Koop B.F."/>
        </authorList>
    </citation>
    <scope>NUCLEOTIDE SEQUENCE</scope>
</reference>
<dbReference type="SMART" id="SM00044">
    <property type="entry name" value="CYCc"/>
    <property type="match status" value="2"/>
</dbReference>
<evidence type="ECO:0000313" key="19">
    <source>
        <dbReference type="Ensembl" id="ENSELUP00000036354.2"/>
    </source>
</evidence>
<dbReference type="OrthoDB" id="60033at2759"/>
<feature type="compositionally biased region" description="Low complexity" evidence="16">
    <location>
        <begin position="1402"/>
        <end position="1423"/>
    </location>
</feature>
<evidence type="ECO:0000256" key="3">
    <source>
        <dbReference type="ARBA" id="ARBA00001946"/>
    </source>
</evidence>
<comment type="similarity">
    <text evidence="15">Belongs to the adenylyl cyclase class-4/guanylyl cyclase family.</text>
</comment>
<evidence type="ECO:0000256" key="14">
    <source>
        <dbReference type="ARBA" id="ARBA00023239"/>
    </source>
</evidence>
<feature type="transmembrane region" description="Helical" evidence="17">
    <location>
        <begin position="959"/>
        <end position="978"/>
    </location>
</feature>
<dbReference type="Pfam" id="PF00211">
    <property type="entry name" value="Guanylate_cyc"/>
    <property type="match status" value="2"/>
</dbReference>
<dbReference type="Gene3D" id="3.30.70.1230">
    <property type="entry name" value="Nucleotide cyclase"/>
    <property type="match status" value="2"/>
</dbReference>
<dbReference type="InParanoid" id="A0A3P9A6I7"/>
<feature type="transmembrane region" description="Helical" evidence="17">
    <location>
        <begin position="275"/>
        <end position="297"/>
    </location>
</feature>
<dbReference type="OMA" id="FTAMPPG"/>
<feature type="region of interest" description="Disordered" evidence="16">
    <location>
        <begin position="647"/>
        <end position="671"/>
    </location>
</feature>
<evidence type="ECO:0000256" key="4">
    <source>
        <dbReference type="ARBA" id="ARBA00004141"/>
    </source>
</evidence>
<dbReference type="PANTHER" id="PTHR45627">
    <property type="entry name" value="ADENYLATE CYCLASE TYPE 1"/>
    <property type="match status" value="1"/>
</dbReference>
<proteinExistence type="inferred from homology"/>
<feature type="transmembrane region" description="Helical" evidence="17">
    <location>
        <begin position="246"/>
        <end position="268"/>
    </location>
</feature>
<keyword evidence="13 17" id="KW-0472">Membrane</keyword>
<feature type="region of interest" description="Disordered" evidence="16">
    <location>
        <begin position="1"/>
        <end position="27"/>
    </location>
</feature>
<evidence type="ECO:0000256" key="10">
    <source>
        <dbReference type="ARBA" id="ARBA00022842"/>
    </source>
</evidence>
<dbReference type="CDD" id="cd07302">
    <property type="entry name" value="CHD"/>
    <property type="match status" value="2"/>
</dbReference>
<evidence type="ECO:0000256" key="7">
    <source>
        <dbReference type="ARBA" id="ARBA00022723"/>
    </source>
</evidence>
<dbReference type="GO" id="GO:0035556">
    <property type="term" value="P:intracellular signal transduction"/>
    <property type="evidence" value="ECO:0007669"/>
    <property type="project" value="InterPro"/>
</dbReference>
<evidence type="ECO:0000256" key="15">
    <source>
        <dbReference type="RuleBase" id="RU000405"/>
    </source>
</evidence>
<evidence type="ECO:0000256" key="5">
    <source>
        <dbReference type="ARBA" id="ARBA00012201"/>
    </source>
</evidence>
<dbReference type="PANTHER" id="PTHR45627:SF8">
    <property type="entry name" value="ADENYLATE CYCLASE TYPE 9"/>
    <property type="match status" value="1"/>
</dbReference>
<comment type="cofactor">
    <cofactor evidence="3">
        <name>Mg(2+)</name>
        <dbReference type="ChEBI" id="CHEBI:18420"/>
    </cofactor>
</comment>
<keyword evidence="9" id="KW-0067">ATP-binding</keyword>
<evidence type="ECO:0000256" key="8">
    <source>
        <dbReference type="ARBA" id="ARBA00022741"/>
    </source>
</evidence>
<dbReference type="GO" id="GO:0005886">
    <property type="term" value="C:plasma membrane"/>
    <property type="evidence" value="ECO:0007669"/>
    <property type="project" value="TreeGrafter"/>
</dbReference>
<keyword evidence="20" id="KW-1185">Reference proteome</keyword>
<dbReference type="EC" id="4.6.1.1" evidence="5"/>
<feature type="transmembrane region" description="Helical" evidence="17">
    <location>
        <begin position="854"/>
        <end position="877"/>
    </location>
</feature>
<dbReference type="PROSITE" id="PS50125">
    <property type="entry name" value="GUANYLATE_CYCLASE_2"/>
    <property type="match status" value="2"/>
</dbReference>
<sequence>MASPQHQQLLPHNTEVSCDSSGEGGVSVRISSSAKHKHGGGTGALGGMGGGGFMGGGSKHCKYSISSSCSSGESGVRRPAVKGLRTQRKMPQLFERSAGHFWDPKFDSPILEEACRERCFPQTQRRFRYVLFYLCSASLLWGLYFGANPDRCDQTVFLIPTACFFLFCLLLFLLTFTRLYVRCYNQASLLLIVVTFALTLAPQIQTAGFRDLETLPPEDVLEDPGDFSGMDPRNVTFNQDLPMGSGWAPCLSPVGTFSLGMEVLLLLYSVLHVRLYASVLLGLLYSVLFEALGWLHLTDAVGYSWSQASGGANLDWDTLHWLAPAKALLHLCAHAIGIHLFIMSEVRSRSTFLKVGQAIMHGKDLEVEKALKERMIHSVMPRRVADDLMKQGDEEGLSGENTAKRYSSSGAAAVISSPKNSKRNKTSIPRGQIIFRPFNMKRMEPVSILFADIVGFTKMSANKSAHALVGLLNDLFGRFDRLCELTCCEKISTLGDCYYCVAGCPEPRPDHSYCCVEMGLGMIQAIEQFCQEKREMVNMRVGVHTGTVLCGILGMKRFKFDVWSNDVNLANLMEQLGVAGKVHLSEATANFLDDRYQREDGRVTERVGQSVVADQLKGLKTYLISGRKVEPCHCSCSQLGLAGLEPGGGTRAHTPDGPDGAPSACGLNQGGASDRAKSSCPTCSVAPLPGEDQVLAEGMVQNGCHDDHKTNSSKDTSSVKCPSQATVGHGPKTLNGLLSPRLEEPLTNSQTSLCEMLQEKEKKWGGGAMGAGMDHSVLIPLRSKNFRERSDAHFVDVIKEDSLMKDYFFKPPIHKLSHTFLDRTLESAYRTSYQEEVETQAVVQTFASPTFSSFLDMVLCCSVFLALSLACFLRPLLSPSVYPPPVLALAVASLAALLEALALVLSIRVAFYLNNVLSCTRTLLRTISGWVPRHLAGAVLVSLPAVSVFSHVTCDMRPSIQFTMFTCCAVIIAIIQYCNFCQLSCWMRSAMATVVGLVLLALLFSPPCRTANSVLFWSYDATNNSNGSSGGTGEPEAASDPLPRPQDLLGPEVGVAFFLLLLLVWFLNREFEVSYRLHYHGNVEADQHRIKIQNMRDQADWLLRNIIPIHVAEQLKVTQSYSKNHDNVGVIFASIVNFSEFYEESYEGGKECYRVLNELIGDFDELLRKPAFDNIEKIKTIGATYMAAAGLNTQQCAEAPHPHAHLRALFDFALEMMRVVDDFNKNMLGFKFKLRIGFNHGPLTAGVIGTTKLLYDIWGDTVNIASRMDTTGVECRVQVSEESYCALSAMDYEFDYRGTVNVKGKGQMKTFLFPKSTDSGTPVPQYQLSVSPEIRVQVDGSIGRSPTDELSNIMPSSLAGVLSNPTTSINPGVSVSLQRPETGVVEAGDRQDARGQSYCSPTTTENTTARSSSSTTSQVGPSSLPITSLGEPTLKVQHLNPPVTSLLGVPLTVQQTSLPDTSFGGFPQTSTNVQKQNLPITNVSGGTTAKVQPPNHSMASLGGAHPSTNVLRQPNLVASTTTLQPNSPQNPESWKVLEKTDTEEDCDEIIGELTKL</sequence>
<keyword evidence="11 17" id="KW-1133">Transmembrane helix</keyword>